<dbReference type="SUPFAM" id="SSF46785">
    <property type="entry name" value="Winged helix' DNA-binding domain"/>
    <property type="match status" value="1"/>
</dbReference>
<proteinExistence type="inferred from homology"/>
<name>A0A5E7KCB2_PSEFL</name>
<evidence type="ECO:0000256" key="3">
    <source>
        <dbReference type="ARBA" id="ARBA00023125"/>
    </source>
</evidence>
<dbReference type="AlphaFoldDB" id="A0A5E7KCB2"/>
<evidence type="ECO:0000256" key="4">
    <source>
        <dbReference type="ARBA" id="ARBA00023163"/>
    </source>
</evidence>
<reference evidence="6 7" key="1">
    <citation type="submission" date="2019-09" db="EMBL/GenBank/DDBJ databases">
        <authorList>
            <person name="Chandra G."/>
            <person name="Truman W A."/>
        </authorList>
    </citation>
    <scope>NUCLEOTIDE SEQUENCE [LARGE SCALE GENOMIC DNA]</scope>
    <source>
        <strain evidence="6">PS847</strain>
    </source>
</reference>
<evidence type="ECO:0000313" key="7">
    <source>
        <dbReference type="Proteomes" id="UP000326067"/>
    </source>
</evidence>
<evidence type="ECO:0000313" key="6">
    <source>
        <dbReference type="EMBL" id="VVO97446.1"/>
    </source>
</evidence>
<dbReference type="Gene3D" id="1.10.10.10">
    <property type="entry name" value="Winged helix-like DNA-binding domain superfamily/Winged helix DNA-binding domain"/>
    <property type="match status" value="1"/>
</dbReference>
<keyword evidence="4" id="KW-0804">Transcription</keyword>
<dbReference type="CDD" id="cd05466">
    <property type="entry name" value="PBP2_LTTR_substrate"/>
    <property type="match status" value="1"/>
</dbReference>
<dbReference type="SUPFAM" id="SSF53850">
    <property type="entry name" value="Periplasmic binding protein-like II"/>
    <property type="match status" value="1"/>
</dbReference>
<dbReference type="Pfam" id="PF00126">
    <property type="entry name" value="HTH_1"/>
    <property type="match status" value="1"/>
</dbReference>
<dbReference type="Pfam" id="PF03466">
    <property type="entry name" value="LysR_substrate"/>
    <property type="match status" value="1"/>
</dbReference>
<evidence type="ECO:0000256" key="1">
    <source>
        <dbReference type="ARBA" id="ARBA00009437"/>
    </source>
</evidence>
<dbReference type="InterPro" id="IPR036390">
    <property type="entry name" value="WH_DNA-bd_sf"/>
</dbReference>
<dbReference type="GO" id="GO:0003700">
    <property type="term" value="F:DNA-binding transcription factor activity"/>
    <property type="evidence" value="ECO:0007669"/>
    <property type="project" value="InterPro"/>
</dbReference>
<gene>
    <name evidence="6" type="ORF">PS847_02647</name>
</gene>
<dbReference type="EMBL" id="CABVIC010000002">
    <property type="protein sequence ID" value="VVO97446.1"/>
    <property type="molecule type" value="Genomic_DNA"/>
</dbReference>
<dbReference type="Gene3D" id="3.40.190.10">
    <property type="entry name" value="Periplasmic binding protein-like II"/>
    <property type="match status" value="2"/>
</dbReference>
<sequence>MEIGSLSLGERAGVRGFSHIHTVAKPGVDMANALPDLKLLRIFVSVVRHQGFANAQQELNLSTSAISTYMSQLETALGLVLCHRGRGGFSLTSKGELFHQETLRLLAELEGFEQYAAALKGELRGTLNLGVIDSTVSDKALPFAEAIGAYSQEHPAVHLHLSVMSPYELQLGVQDNRLDLAIGAFSTRMSGLVYMPLYREQHWLYCSSRHPLFNERRIPEQVITQQRMVGRGYWSQAELARHGFKHSAATVESMEAQLILVLSGAYIGYLPEHYAQAWADKGDLRVLLPATFGYQAPFSMIMRRGRSREPLIQTFRDLLKAQLNQA</sequence>
<evidence type="ECO:0000256" key="2">
    <source>
        <dbReference type="ARBA" id="ARBA00023015"/>
    </source>
</evidence>
<dbReference type="GO" id="GO:0000976">
    <property type="term" value="F:transcription cis-regulatory region binding"/>
    <property type="evidence" value="ECO:0007669"/>
    <property type="project" value="TreeGrafter"/>
</dbReference>
<feature type="domain" description="HTH lysR-type" evidence="5">
    <location>
        <begin position="35"/>
        <end position="92"/>
    </location>
</feature>
<dbReference type="PANTHER" id="PTHR30126:SF98">
    <property type="entry name" value="HTH-TYPE TRANSCRIPTIONAL ACTIVATOR BAUR"/>
    <property type="match status" value="1"/>
</dbReference>
<dbReference type="InterPro" id="IPR005119">
    <property type="entry name" value="LysR_subst-bd"/>
</dbReference>
<dbReference type="InterPro" id="IPR000847">
    <property type="entry name" value="LysR_HTH_N"/>
</dbReference>
<dbReference type="PANTHER" id="PTHR30126">
    <property type="entry name" value="HTH-TYPE TRANSCRIPTIONAL REGULATOR"/>
    <property type="match status" value="1"/>
</dbReference>
<dbReference type="PROSITE" id="PS50931">
    <property type="entry name" value="HTH_LYSR"/>
    <property type="match status" value="1"/>
</dbReference>
<dbReference type="Proteomes" id="UP000326067">
    <property type="component" value="Unassembled WGS sequence"/>
</dbReference>
<accession>A0A5E7KCB2</accession>
<keyword evidence="3" id="KW-0238">DNA-binding</keyword>
<evidence type="ECO:0000259" key="5">
    <source>
        <dbReference type="PROSITE" id="PS50931"/>
    </source>
</evidence>
<comment type="similarity">
    <text evidence="1">Belongs to the LysR transcriptional regulatory family.</text>
</comment>
<organism evidence="6 7">
    <name type="scientific">Pseudomonas fluorescens</name>
    <dbReference type="NCBI Taxonomy" id="294"/>
    <lineage>
        <taxon>Bacteria</taxon>
        <taxon>Pseudomonadati</taxon>
        <taxon>Pseudomonadota</taxon>
        <taxon>Gammaproteobacteria</taxon>
        <taxon>Pseudomonadales</taxon>
        <taxon>Pseudomonadaceae</taxon>
        <taxon>Pseudomonas</taxon>
    </lineage>
</organism>
<dbReference type="FunFam" id="3.40.190.10:FF:000313">
    <property type="entry name" value="LysR family transcriptional regulator"/>
    <property type="match status" value="1"/>
</dbReference>
<protein>
    <recommendedName>
        <fullName evidence="5">HTH lysR-type domain-containing protein</fullName>
    </recommendedName>
</protein>
<dbReference type="FunFam" id="1.10.10.10:FF:000511">
    <property type="entry name" value="LysR family transcriptional regulator"/>
    <property type="match status" value="1"/>
</dbReference>
<dbReference type="InterPro" id="IPR036388">
    <property type="entry name" value="WH-like_DNA-bd_sf"/>
</dbReference>
<keyword evidence="2" id="KW-0805">Transcription regulation</keyword>